<dbReference type="GO" id="GO:0016559">
    <property type="term" value="P:peroxisome fission"/>
    <property type="evidence" value="ECO:0007669"/>
    <property type="project" value="InterPro"/>
</dbReference>
<evidence type="ECO:0008006" key="8">
    <source>
        <dbReference type="Google" id="ProtNLM"/>
    </source>
</evidence>
<feature type="compositionally biased region" description="Basic and acidic residues" evidence="5">
    <location>
        <begin position="154"/>
        <end position="172"/>
    </location>
</feature>
<keyword evidence="2" id="KW-0472">Membrane</keyword>
<evidence type="ECO:0000313" key="7">
    <source>
        <dbReference type="Proteomes" id="UP000184188"/>
    </source>
</evidence>
<dbReference type="GeneID" id="34610238"/>
<dbReference type="PANTHER" id="PTHR12652:SF23">
    <property type="entry name" value="MICROBODY (PEROXISOME) PROLIFERATION PROTEIN PEROXIN 11B (EUROFUNG)"/>
    <property type="match status" value="1"/>
</dbReference>
<dbReference type="RefSeq" id="XP_022578453.1">
    <property type="nucleotide sequence ID" value="XM_022723773.1"/>
</dbReference>
<dbReference type="PANTHER" id="PTHR12652">
    <property type="entry name" value="PEROXISOMAL BIOGENESIS FACTOR 11"/>
    <property type="match status" value="1"/>
</dbReference>
<evidence type="ECO:0000256" key="3">
    <source>
        <dbReference type="ARBA" id="ARBA00023140"/>
    </source>
</evidence>
<keyword evidence="1" id="KW-0962">Peroxisome biogenesis</keyword>
<accession>A0A1L9S9U6</accession>
<dbReference type="EMBL" id="KV878349">
    <property type="protein sequence ID" value="OJJ43943.1"/>
    <property type="molecule type" value="Genomic_DNA"/>
</dbReference>
<evidence type="ECO:0000256" key="2">
    <source>
        <dbReference type="ARBA" id="ARBA00023136"/>
    </source>
</evidence>
<evidence type="ECO:0000313" key="6">
    <source>
        <dbReference type="EMBL" id="OJJ43943.1"/>
    </source>
</evidence>
<evidence type="ECO:0000256" key="1">
    <source>
        <dbReference type="ARBA" id="ARBA00022593"/>
    </source>
</evidence>
<dbReference type="VEuPathDB" id="FungiDB:ASPZODRAFT_135345"/>
<protein>
    <recommendedName>
        <fullName evidence="8">PEX11 domain protein</fullName>
    </recommendedName>
</protein>
<dbReference type="Pfam" id="PF05648">
    <property type="entry name" value="PEX11"/>
    <property type="match status" value="1"/>
</dbReference>
<dbReference type="Proteomes" id="UP000184188">
    <property type="component" value="Unassembled WGS sequence"/>
</dbReference>
<dbReference type="GO" id="GO:0005778">
    <property type="term" value="C:peroxisomal membrane"/>
    <property type="evidence" value="ECO:0007669"/>
    <property type="project" value="UniProtKB-SubCell"/>
</dbReference>
<evidence type="ECO:0000256" key="4">
    <source>
        <dbReference type="ARBA" id="ARBA00046271"/>
    </source>
</evidence>
<feature type="region of interest" description="Disordered" evidence="5">
    <location>
        <begin position="147"/>
        <end position="178"/>
    </location>
</feature>
<dbReference type="AlphaFoldDB" id="A0A1L9S9U6"/>
<proteinExistence type="predicted"/>
<name>A0A1L9S9U6_9EURO</name>
<dbReference type="OrthoDB" id="3636394at2759"/>
<reference evidence="7" key="1">
    <citation type="journal article" date="2017" name="Genome Biol.">
        <title>Comparative genomics reveals high biological diversity and specific adaptations in the industrially and medically important fungal genus Aspergillus.</title>
        <authorList>
            <person name="de Vries R.P."/>
            <person name="Riley R."/>
            <person name="Wiebenga A."/>
            <person name="Aguilar-Osorio G."/>
            <person name="Amillis S."/>
            <person name="Uchima C.A."/>
            <person name="Anderluh G."/>
            <person name="Asadollahi M."/>
            <person name="Askin M."/>
            <person name="Barry K."/>
            <person name="Battaglia E."/>
            <person name="Bayram O."/>
            <person name="Benocci T."/>
            <person name="Braus-Stromeyer S.A."/>
            <person name="Caldana C."/>
            <person name="Canovas D."/>
            <person name="Cerqueira G.C."/>
            <person name="Chen F."/>
            <person name="Chen W."/>
            <person name="Choi C."/>
            <person name="Clum A."/>
            <person name="Dos Santos R.A."/>
            <person name="Damasio A.R."/>
            <person name="Diallinas G."/>
            <person name="Emri T."/>
            <person name="Fekete E."/>
            <person name="Flipphi M."/>
            <person name="Freyberg S."/>
            <person name="Gallo A."/>
            <person name="Gournas C."/>
            <person name="Habgood R."/>
            <person name="Hainaut M."/>
            <person name="Harispe M.L."/>
            <person name="Henrissat B."/>
            <person name="Hilden K.S."/>
            <person name="Hope R."/>
            <person name="Hossain A."/>
            <person name="Karabika E."/>
            <person name="Karaffa L."/>
            <person name="Karanyi Z."/>
            <person name="Krasevec N."/>
            <person name="Kuo A."/>
            <person name="Kusch H."/>
            <person name="LaButti K."/>
            <person name="Lagendijk E.L."/>
            <person name="Lapidus A."/>
            <person name="Levasseur A."/>
            <person name="Lindquist E."/>
            <person name="Lipzen A."/>
            <person name="Logrieco A.F."/>
            <person name="MacCabe A."/>
            <person name="Maekelae M.R."/>
            <person name="Malavazi I."/>
            <person name="Melin P."/>
            <person name="Meyer V."/>
            <person name="Mielnichuk N."/>
            <person name="Miskei M."/>
            <person name="Molnar A.P."/>
            <person name="Mule G."/>
            <person name="Ngan C.Y."/>
            <person name="Orejas M."/>
            <person name="Orosz E."/>
            <person name="Ouedraogo J.P."/>
            <person name="Overkamp K.M."/>
            <person name="Park H.-S."/>
            <person name="Perrone G."/>
            <person name="Piumi F."/>
            <person name="Punt P.J."/>
            <person name="Ram A.F."/>
            <person name="Ramon A."/>
            <person name="Rauscher S."/>
            <person name="Record E."/>
            <person name="Riano-Pachon D.M."/>
            <person name="Robert V."/>
            <person name="Roehrig J."/>
            <person name="Ruller R."/>
            <person name="Salamov A."/>
            <person name="Salih N.S."/>
            <person name="Samson R.A."/>
            <person name="Sandor E."/>
            <person name="Sanguinetti M."/>
            <person name="Schuetze T."/>
            <person name="Sepcic K."/>
            <person name="Shelest E."/>
            <person name="Sherlock G."/>
            <person name="Sophianopoulou V."/>
            <person name="Squina F.M."/>
            <person name="Sun H."/>
            <person name="Susca A."/>
            <person name="Todd R.B."/>
            <person name="Tsang A."/>
            <person name="Unkles S.E."/>
            <person name="van de Wiele N."/>
            <person name="van Rossen-Uffink D."/>
            <person name="Oliveira J.V."/>
            <person name="Vesth T.C."/>
            <person name="Visser J."/>
            <person name="Yu J.-H."/>
            <person name="Zhou M."/>
            <person name="Andersen M.R."/>
            <person name="Archer D.B."/>
            <person name="Baker S.E."/>
            <person name="Benoit I."/>
            <person name="Brakhage A.A."/>
            <person name="Braus G.H."/>
            <person name="Fischer R."/>
            <person name="Frisvad J.C."/>
            <person name="Goldman G.H."/>
            <person name="Houbraken J."/>
            <person name="Oakley B."/>
            <person name="Pocsi I."/>
            <person name="Scazzocchio C."/>
            <person name="Seiboth B."/>
            <person name="vanKuyk P.A."/>
            <person name="Wortman J."/>
            <person name="Dyer P.S."/>
            <person name="Grigoriev I.V."/>
        </authorList>
    </citation>
    <scope>NUCLEOTIDE SEQUENCE [LARGE SCALE GENOMIC DNA]</scope>
    <source>
        <strain evidence="7">CBS 506.65</strain>
    </source>
</reference>
<evidence type="ECO:0000256" key="5">
    <source>
        <dbReference type="SAM" id="MobiDB-lite"/>
    </source>
</evidence>
<sequence>MIRQFSRFTSSGPGLEKTLRLIQALAQIVSALSVEATTAARWGVAKSQLGLTRRYFRFFNFIEFFGSAYNLVLGTEANLGVFSLIQVGKWSCLGLYTVLEDLTLLDAMGVWSAPWNQAVFIEANKFWFYALSLSILGSVYELAFASGGPTQKPVSEKPKSASEKPGKKEKATKQAPATEQKVSKKNIIKQIVISGCDLMIPGSLLGWTPMGSETVGMAMVLSTMLQLPDLWAKAQGN</sequence>
<dbReference type="InterPro" id="IPR008733">
    <property type="entry name" value="PEX11"/>
</dbReference>
<keyword evidence="3" id="KW-0576">Peroxisome</keyword>
<comment type="subcellular location">
    <subcellularLocation>
        <location evidence="4">Peroxisome membrane</location>
    </subcellularLocation>
</comment>
<gene>
    <name evidence="6" type="ORF">ASPZODRAFT_135345</name>
</gene>
<keyword evidence="7" id="KW-1185">Reference proteome</keyword>
<organism evidence="6 7">
    <name type="scientific">Penicilliopsis zonata CBS 506.65</name>
    <dbReference type="NCBI Taxonomy" id="1073090"/>
    <lineage>
        <taxon>Eukaryota</taxon>
        <taxon>Fungi</taxon>
        <taxon>Dikarya</taxon>
        <taxon>Ascomycota</taxon>
        <taxon>Pezizomycotina</taxon>
        <taxon>Eurotiomycetes</taxon>
        <taxon>Eurotiomycetidae</taxon>
        <taxon>Eurotiales</taxon>
        <taxon>Aspergillaceae</taxon>
        <taxon>Penicilliopsis</taxon>
    </lineage>
</organism>